<dbReference type="KEGG" id="azz:DEW08_15475"/>
<evidence type="ECO:0000256" key="7">
    <source>
        <dbReference type="ARBA" id="ARBA00022840"/>
    </source>
</evidence>
<evidence type="ECO:0000259" key="16">
    <source>
        <dbReference type="Pfam" id="PF00306"/>
    </source>
</evidence>
<gene>
    <name evidence="14" type="primary">atpA</name>
    <name evidence="18" type="ORF">DEW08_15475</name>
</gene>
<dbReference type="Pfam" id="PF00006">
    <property type="entry name" value="ATP-synt_ab"/>
    <property type="match status" value="1"/>
</dbReference>
<dbReference type="InterPro" id="IPR000793">
    <property type="entry name" value="ATP_synth_asu_C"/>
</dbReference>
<dbReference type="InterPro" id="IPR020003">
    <property type="entry name" value="ATPase_a/bsu_AS"/>
</dbReference>
<dbReference type="CDD" id="cd18116">
    <property type="entry name" value="ATP-synt_F1_alpha_N"/>
    <property type="match status" value="1"/>
</dbReference>
<dbReference type="InterPro" id="IPR033732">
    <property type="entry name" value="ATP_synth_F1_a_nt-bd_dom"/>
</dbReference>
<comment type="function">
    <text evidence="1 14">Produces ATP from ADP in the presence of a proton gradient across the membrane. The alpha chain is a regulatory subunit.</text>
</comment>
<dbReference type="GO" id="GO:0043531">
    <property type="term" value="F:ADP binding"/>
    <property type="evidence" value="ECO:0007669"/>
    <property type="project" value="TreeGrafter"/>
</dbReference>
<dbReference type="EC" id="7.1.2.2" evidence="14"/>
<proteinExistence type="inferred from homology"/>
<dbReference type="GO" id="GO:0046933">
    <property type="term" value="F:proton-transporting ATP synthase activity, rotational mechanism"/>
    <property type="evidence" value="ECO:0007669"/>
    <property type="project" value="UniProtKB-UniRule"/>
</dbReference>
<evidence type="ECO:0000313" key="18">
    <source>
        <dbReference type="EMBL" id="AWK87436.1"/>
    </source>
</evidence>
<evidence type="ECO:0000256" key="2">
    <source>
        <dbReference type="ARBA" id="ARBA00004370"/>
    </source>
</evidence>
<name>A0A2S2CSI0_9PROT</name>
<comment type="catalytic activity">
    <reaction evidence="14">
        <text>ATP + H2O + 4 H(+)(in) = ADP + phosphate + 5 H(+)(out)</text>
        <dbReference type="Rhea" id="RHEA:57720"/>
        <dbReference type="ChEBI" id="CHEBI:15377"/>
        <dbReference type="ChEBI" id="CHEBI:15378"/>
        <dbReference type="ChEBI" id="CHEBI:30616"/>
        <dbReference type="ChEBI" id="CHEBI:43474"/>
        <dbReference type="ChEBI" id="CHEBI:456216"/>
        <dbReference type="EC" id="7.1.2.2"/>
    </reaction>
</comment>
<keyword evidence="10 14" id="KW-0472">Membrane</keyword>
<dbReference type="OrthoDB" id="9803053at2"/>
<evidence type="ECO:0000256" key="13">
    <source>
        <dbReference type="ARBA" id="ARBA00026013"/>
    </source>
</evidence>
<dbReference type="CDD" id="cd01132">
    <property type="entry name" value="F1-ATPase_alpha_CD"/>
    <property type="match status" value="1"/>
</dbReference>
<dbReference type="AlphaFoldDB" id="A0A2S2CSI0"/>
<dbReference type="Proteomes" id="UP000245629">
    <property type="component" value="Chromosome 2"/>
</dbReference>
<evidence type="ECO:0000256" key="8">
    <source>
        <dbReference type="ARBA" id="ARBA00022967"/>
    </source>
</evidence>
<evidence type="ECO:0000256" key="9">
    <source>
        <dbReference type="ARBA" id="ARBA00023065"/>
    </source>
</evidence>
<keyword evidence="11 14" id="KW-0139">CF(1)</keyword>
<feature type="domain" description="ATPase F1/V1/A1 complex alpha/beta subunit N-terminal" evidence="17">
    <location>
        <begin position="25"/>
        <end position="92"/>
    </location>
</feature>
<evidence type="ECO:0000256" key="14">
    <source>
        <dbReference type="HAMAP-Rule" id="MF_01346"/>
    </source>
</evidence>
<evidence type="ECO:0000256" key="11">
    <source>
        <dbReference type="ARBA" id="ARBA00023196"/>
    </source>
</evidence>
<evidence type="ECO:0000259" key="17">
    <source>
        <dbReference type="Pfam" id="PF02874"/>
    </source>
</evidence>
<dbReference type="PROSITE" id="PS00152">
    <property type="entry name" value="ATPASE_ALPHA_BETA"/>
    <property type="match status" value="1"/>
</dbReference>
<evidence type="ECO:0000256" key="10">
    <source>
        <dbReference type="ARBA" id="ARBA00023136"/>
    </source>
</evidence>
<dbReference type="Pfam" id="PF00306">
    <property type="entry name" value="ATP-synt_ab_C"/>
    <property type="match status" value="1"/>
</dbReference>
<dbReference type="NCBIfam" id="TIGR00962">
    <property type="entry name" value="atpA"/>
    <property type="match status" value="1"/>
</dbReference>
<evidence type="ECO:0000256" key="4">
    <source>
        <dbReference type="ARBA" id="ARBA00022448"/>
    </source>
</evidence>
<feature type="site" description="Required for activity" evidence="14">
    <location>
        <position position="370"/>
    </location>
</feature>
<evidence type="ECO:0000256" key="3">
    <source>
        <dbReference type="ARBA" id="ARBA00008936"/>
    </source>
</evidence>
<dbReference type="Pfam" id="PF02874">
    <property type="entry name" value="ATP-synt_ab_N"/>
    <property type="match status" value="1"/>
</dbReference>
<accession>A0A2S2CSI0</accession>
<dbReference type="SUPFAM" id="SSF52540">
    <property type="entry name" value="P-loop containing nucleoside triphosphate hydrolases"/>
    <property type="match status" value="1"/>
</dbReference>
<comment type="subunit">
    <text evidence="13">F-type ATPases have 2 components, CF(1) - the catalytic core - and CF(0) - the membrane proton channel. CF(1) has five subunits: alpha(3), beta(3), gamma(1), delta(1), epsilon(1). CF(0) has four main subunits: a(1), b(1), b'(1) and c(9-12).</text>
</comment>
<dbReference type="InterPro" id="IPR027417">
    <property type="entry name" value="P-loop_NTPase"/>
</dbReference>
<evidence type="ECO:0000256" key="12">
    <source>
        <dbReference type="ARBA" id="ARBA00023310"/>
    </source>
</evidence>
<dbReference type="RefSeq" id="WP_109328589.1">
    <property type="nucleotide sequence ID" value="NZ_CP029353.1"/>
</dbReference>
<organism evidence="18 19">
    <name type="scientific">Azospirillum thermophilum</name>
    <dbReference type="NCBI Taxonomy" id="2202148"/>
    <lineage>
        <taxon>Bacteria</taxon>
        <taxon>Pseudomonadati</taxon>
        <taxon>Pseudomonadota</taxon>
        <taxon>Alphaproteobacteria</taxon>
        <taxon>Rhodospirillales</taxon>
        <taxon>Azospirillaceae</taxon>
        <taxon>Azospirillum</taxon>
    </lineage>
</organism>
<keyword evidence="19" id="KW-1185">Reference proteome</keyword>
<dbReference type="SUPFAM" id="SSF47917">
    <property type="entry name" value="C-terminal domain of alpha and beta subunits of F1 ATP synthase"/>
    <property type="match status" value="1"/>
</dbReference>
<keyword evidence="7 14" id="KW-0067">ATP-binding</keyword>
<dbReference type="InterPro" id="IPR004100">
    <property type="entry name" value="ATPase_F1/V1/A1_a/bsu_N"/>
</dbReference>
<keyword evidence="4 14" id="KW-0813">Transport</keyword>
<sequence>MDIRAAEISAILKQQIANFGTEADVAEVGQVLSVGDGVARVHGLDNVRAGEMVEFPGGMKGMALNLETDNVGVVIFGDDRDIKEGDTVKRTGTIVDVPVGRGLLGRVVDGLGNPIDGKGPLVDVERKRVEVKAPGIIPRKSVHEPMQTGLKAVDSLVPIGRGQRELIIGDRQTGKTAVVIDTFLNQKPINQGDDESKKLYCIYVAVGQKRSTVAQIVKTLEDAGALEYSIVVAATASEPAPLQFLAPYTGCTMGEYFRDNGMHALIVYDDLSKQAVAYRQMSLLLRRPPGREAYPGDVFYLHSRLLERAAKMGDKHGAGSLTALPVIETQAGDVSAYIPTNVISITDGQIFLETGLFYKGIRPAINVGLSVSRVGSAAQIKAMKQVAGTIKMELAQYREMAAFAQFASDLDAATQRLLARGARLTELLKQPQFQPLPVEEQVVSIFSGVKGYLDKIKVDDVNRFEQKLLAEVRAKGADILAAIRNEKQITPATEEKLKAFLDNFSKVFV</sequence>
<comment type="similarity">
    <text evidence="3 14">Belongs to the ATPase alpha/beta chains family.</text>
</comment>
<dbReference type="CDD" id="cd18113">
    <property type="entry name" value="ATP-synt_F1_alpha_C"/>
    <property type="match status" value="1"/>
</dbReference>
<dbReference type="Gene3D" id="1.20.150.20">
    <property type="entry name" value="ATP synthase alpha/beta chain, C-terminal domain"/>
    <property type="match status" value="1"/>
</dbReference>
<evidence type="ECO:0000256" key="1">
    <source>
        <dbReference type="ARBA" id="ARBA00003784"/>
    </source>
</evidence>
<dbReference type="Gene3D" id="2.40.30.20">
    <property type="match status" value="1"/>
</dbReference>
<comment type="subcellular location">
    <subcellularLocation>
        <location evidence="14">Cell membrane</location>
        <topology evidence="14">Peripheral membrane protein</topology>
    </subcellularLocation>
    <subcellularLocation>
        <location evidence="2">Membrane</location>
    </subcellularLocation>
</comment>
<evidence type="ECO:0000256" key="6">
    <source>
        <dbReference type="ARBA" id="ARBA00022781"/>
    </source>
</evidence>
<dbReference type="PANTHER" id="PTHR48082:SF2">
    <property type="entry name" value="ATP SYNTHASE SUBUNIT ALPHA, MITOCHONDRIAL"/>
    <property type="match status" value="1"/>
</dbReference>
<dbReference type="HAMAP" id="MF_01346">
    <property type="entry name" value="ATP_synth_alpha_bact"/>
    <property type="match status" value="1"/>
</dbReference>
<dbReference type="SUPFAM" id="SSF50615">
    <property type="entry name" value="N-terminal domain of alpha and beta subunits of F1 ATP synthase"/>
    <property type="match status" value="1"/>
</dbReference>
<evidence type="ECO:0000313" key="19">
    <source>
        <dbReference type="Proteomes" id="UP000245629"/>
    </source>
</evidence>
<dbReference type="InterPro" id="IPR000194">
    <property type="entry name" value="ATPase_F1/V1/A1_a/bsu_nucl-bd"/>
</dbReference>
<keyword evidence="14" id="KW-1003">Cell membrane</keyword>
<feature type="domain" description="ATPase F1/V1/A1 complex alpha/beta subunit nucleotide-binding" evidence="15">
    <location>
        <begin position="149"/>
        <end position="372"/>
    </location>
</feature>
<dbReference type="InterPro" id="IPR023366">
    <property type="entry name" value="ATP_synth_asu-like_sf"/>
</dbReference>
<keyword evidence="8 14" id="KW-1278">Translocase</keyword>
<dbReference type="InterPro" id="IPR038376">
    <property type="entry name" value="ATP_synth_asu_C_sf"/>
</dbReference>
<evidence type="ECO:0000259" key="15">
    <source>
        <dbReference type="Pfam" id="PF00006"/>
    </source>
</evidence>
<dbReference type="EMBL" id="CP029353">
    <property type="protein sequence ID" value="AWK87436.1"/>
    <property type="molecule type" value="Genomic_DNA"/>
</dbReference>
<dbReference type="InterPro" id="IPR005294">
    <property type="entry name" value="ATP_synth_F1_asu"/>
</dbReference>
<evidence type="ECO:0000256" key="5">
    <source>
        <dbReference type="ARBA" id="ARBA00022741"/>
    </source>
</evidence>
<keyword evidence="5 14" id="KW-0547">Nucleotide-binding</keyword>
<dbReference type="NCBIfam" id="NF009884">
    <property type="entry name" value="PRK13343.1"/>
    <property type="match status" value="1"/>
</dbReference>
<dbReference type="GO" id="GO:0005524">
    <property type="term" value="F:ATP binding"/>
    <property type="evidence" value="ECO:0007669"/>
    <property type="project" value="UniProtKB-UniRule"/>
</dbReference>
<dbReference type="FunFam" id="2.40.30.20:FF:000001">
    <property type="entry name" value="ATP synthase subunit alpha"/>
    <property type="match status" value="1"/>
</dbReference>
<dbReference type="GO" id="GO:0045259">
    <property type="term" value="C:proton-transporting ATP synthase complex"/>
    <property type="evidence" value="ECO:0007669"/>
    <property type="project" value="UniProtKB-KW"/>
</dbReference>
<keyword evidence="6 14" id="KW-0375">Hydrogen ion transport</keyword>
<keyword evidence="9 14" id="KW-0406">Ion transport</keyword>
<dbReference type="InterPro" id="IPR036121">
    <property type="entry name" value="ATPase_F1/V1/A1_a/bsu_N_sf"/>
</dbReference>
<keyword evidence="12 14" id="KW-0066">ATP synthesis</keyword>
<dbReference type="PANTHER" id="PTHR48082">
    <property type="entry name" value="ATP SYNTHASE SUBUNIT ALPHA, MITOCHONDRIAL"/>
    <property type="match status" value="1"/>
</dbReference>
<dbReference type="Gene3D" id="3.40.50.300">
    <property type="entry name" value="P-loop containing nucleotide triphosphate hydrolases"/>
    <property type="match status" value="1"/>
</dbReference>
<dbReference type="FunFam" id="3.40.50.300:FF:002432">
    <property type="entry name" value="ATP synthase subunit alpha, mitochondrial"/>
    <property type="match status" value="1"/>
</dbReference>
<dbReference type="FunFam" id="1.20.150.20:FF:000001">
    <property type="entry name" value="ATP synthase subunit alpha"/>
    <property type="match status" value="1"/>
</dbReference>
<protein>
    <recommendedName>
        <fullName evidence="14">ATP synthase subunit alpha</fullName>
        <ecNumber evidence="14">7.1.2.2</ecNumber>
    </recommendedName>
    <alternativeName>
        <fullName evidence="14">ATP synthase F1 sector subunit alpha</fullName>
    </alternativeName>
    <alternativeName>
        <fullName evidence="14">F-ATPase subunit alpha</fullName>
    </alternativeName>
</protein>
<feature type="binding site" evidence="14">
    <location>
        <begin position="169"/>
        <end position="176"/>
    </location>
    <ligand>
        <name>ATP</name>
        <dbReference type="ChEBI" id="CHEBI:30616"/>
    </ligand>
</feature>
<reference evidence="19" key="1">
    <citation type="submission" date="2018-05" db="EMBL/GenBank/DDBJ databases">
        <title>Azospirillum thermophila sp. nov., a novel isolated from hot spring.</title>
        <authorList>
            <person name="Zhao Z."/>
        </authorList>
    </citation>
    <scope>NUCLEOTIDE SEQUENCE [LARGE SCALE GENOMIC DNA]</scope>
    <source>
        <strain evidence="19">CFH 70021</strain>
    </source>
</reference>
<dbReference type="GO" id="GO:0005886">
    <property type="term" value="C:plasma membrane"/>
    <property type="evidence" value="ECO:0007669"/>
    <property type="project" value="UniProtKB-SubCell"/>
</dbReference>
<dbReference type="PIRSF" id="PIRSF039088">
    <property type="entry name" value="F_ATPase_subunit_alpha"/>
    <property type="match status" value="1"/>
</dbReference>
<feature type="domain" description="ATP synthase alpha subunit C-terminal" evidence="16">
    <location>
        <begin position="379"/>
        <end position="504"/>
    </location>
</feature>